<dbReference type="InterPro" id="IPR054480">
    <property type="entry name" value="AHAS_small-like_ACT"/>
</dbReference>
<dbReference type="Gene3D" id="3.30.70.260">
    <property type="match status" value="1"/>
</dbReference>
<evidence type="ECO:0000313" key="10">
    <source>
        <dbReference type="EMBL" id="GLV12721.1"/>
    </source>
</evidence>
<dbReference type="InterPro" id="IPR045865">
    <property type="entry name" value="ACT-like_dom_sf"/>
</dbReference>
<dbReference type="GO" id="GO:0009099">
    <property type="term" value="P:L-valine biosynthetic process"/>
    <property type="evidence" value="ECO:0007669"/>
    <property type="project" value="UniProtKB-UniRule"/>
</dbReference>
<reference evidence="11" key="1">
    <citation type="submission" date="2016-10" db="EMBL/GenBank/DDBJ databases">
        <authorList>
            <person name="de Groot N.N."/>
        </authorList>
    </citation>
    <scope>NUCLEOTIDE SEQUENCE [LARGE SCALE GENOMIC DNA]</scope>
    <source>
        <strain evidence="11">DSM 12489</strain>
    </source>
</reference>
<dbReference type="Proteomes" id="UP000182589">
    <property type="component" value="Unassembled WGS sequence"/>
</dbReference>
<dbReference type="FunFam" id="3.30.70.1150:FF:000001">
    <property type="entry name" value="Acetolactate synthase small subunit"/>
    <property type="match status" value="1"/>
</dbReference>
<accession>A0A1H2QAM8</accession>
<evidence type="ECO:0000259" key="9">
    <source>
        <dbReference type="PROSITE" id="PS51671"/>
    </source>
</evidence>
<feature type="domain" description="ACT" evidence="9">
    <location>
        <begin position="4"/>
        <end position="79"/>
    </location>
</feature>
<dbReference type="NCBIfam" id="NF008864">
    <property type="entry name" value="PRK11895.1"/>
    <property type="match status" value="1"/>
</dbReference>
<dbReference type="RefSeq" id="WP_040290677.1">
    <property type="nucleotide sequence ID" value="NZ_BSRA01000002.1"/>
</dbReference>
<reference evidence="10" key="3">
    <citation type="submission" date="2023-02" db="EMBL/GenBank/DDBJ databases">
        <title>Proposal of a novel subspecies: Alicyclobacillus hesperidum subspecies aegle.</title>
        <authorList>
            <person name="Goto K."/>
            <person name="Fujii T."/>
            <person name="Yasui K."/>
            <person name="Mochida K."/>
            <person name="Kato-Tanaka Y."/>
            <person name="Morohoshi S."/>
            <person name="An S.Y."/>
            <person name="Kasai H."/>
            <person name="Yokota A."/>
        </authorList>
    </citation>
    <scope>NUCLEOTIDE SEQUENCE</scope>
    <source>
        <strain evidence="10">DSM 12766</strain>
    </source>
</reference>
<dbReference type="FunFam" id="3.30.70.260:FF:000001">
    <property type="entry name" value="Acetolactate synthase, small subunit"/>
    <property type="match status" value="1"/>
</dbReference>
<evidence type="ECO:0000256" key="4">
    <source>
        <dbReference type="ARBA" id="ARBA00011744"/>
    </source>
</evidence>
<dbReference type="CDD" id="cd04878">
    <property type="entry name" value="ACT_AHAS"/>
    <property type="match status" value="1"/>
</dbReference>
<evidence type="ECO:0000256" key="2">
    <source>
        <dbReference type="ARBA" id="ARBA00005025"/>
    </source>
</evidence>
<keyword evidence="12" id="KW-1185">Reference proteome</keyword>
<dbReference type="Pfam" id="PF10369">
    <property type="entry name" value="ALS_ss_C"/>
    <property type="match status" value="1"/>
</dbReference>
<comment type="pathway">
    <text evidence="1 8">Amino-acid biosynthesis; L-isoleucine biosynthesis; L-isoleucine from 2-oxobutanoate: step 1/4.</text>
</comment>
<dbReference type="PANTHER" id="PTHR30239:SF0">
    <property type="entry name" value="ACETOLACTATE SYNTHASE SMALL SUBUNIT 1, CHLOROPLASTIC"/>
    <property type="match status" value="1"/>
</dbReference>
<dbReference type="EMBL" id="FNOJ01000001">
    <property type="protein sequence ID" value="SDW04307.1"/>
    <property type="molecule type" value="Genomic_DNA"/>
</dbReference>
<sequence>MTPVLSVLVHNKPGVLNRITALFMRKGFNIQSLTVCITESPDVSRMTLVMSEMDEAALEQVMKQLHKQIDVLKVTDLTEAPMVSRELALIQVNSPIAQRATITSLIDPFRASIVDVGRDTVTVQVTGDAEKIEALISLLRPYGIRELARTGLTALPREASAVSELRRLNESQVLPI</sequence>
<dbReference type="Proteomes" id="UP001157137">
    <property type="component" value="Unassembled WGS sequence"/>
</dbReference>
<protein>
    <recommendedName>
        <fullName evidence="8">Acetolactate synthase small subunit</fullName>
        <shortName evidence="8">AHAS</shortName>
        <shortName evidence="8">ALS</shortName>
        <ecNumber evidence="8">2.2.1.6</ecNumber>
    </recommendedName>
    <alternativeName>
        <fullName evidence="8">Acetohydroxy-acid synthase small subunit</fullName>
    </alternativeName>
</protein>
<evidence type="ECO:0000256" key="1">
    <source>
        <dbReference type="ARBA" id="ARBA00004974"/>
    </source>
</evidence>
<evidence type="ECO:0000313" key="11">
    <source>
        <dbReference type="EMBL" id="SDW04307.1"/>
    </source>
</evidence>
<evidence type="ECO:0000256" key="7">
    <source>
        <dbReference type="ARBA" id="ARBA00048670"/>
    </source>
</evidence>
<dbReference type="InterPro" id="IPR027271">
    <property type="entry name" value="Acetolactate_synth/TF_NikR_C"/>
</dbReference>
<proteinExistence type="inferred from homology"/>
<dbReference type="InterPro" id="IPR019455">
    <property type="entry name" value="Acetolactate_synth_ssu_C"/>
</dbReference>
<dbReference type="EC" id="2.2.1.6" evidence="8"/>
<dbReference type="STRING" id="89784.SAMN04489725_101178"/>
<comment type="function">
    <text evidence="8">Catalyzes the conversion of 2 pyruvate molecules into acetolactate in the first common step of the biosynthetic pathway of the branched-amino acids such as leucine, isoleucine, and valine.</text>
</comment>
<organism evidence="11 12">
    <name type="scientific">Alicyclobacillus hesperidum</name>
    <dbReference type="NCBI Taxonomy" id="89784"/>
    <lineage>
        <taxon>Bacteria</taxon>
        <taxon>Bacillati</taxon>
        <taxon>Bacillota</taxon>
        <taxon>Bacilli</taxon>
        <taxon>Bacillales</taxon>
        <taxon>Alicyclobacillaceae</taxon>
        <taxon>Alicyclobacillus</taxon>
    </lineage>
</organism>
<dbReference type="AlphaFoldDB" id="A0A1H2QAM8"/>
<dbReference type="PANTHER" id="PTHR30239">
    <property type="entry name" value="ACETOLACTATE SYNTHASE SMALL SUBUNIT"/>
    <property type="match status" value="1"/>
</dbReference>
<keyword evidence="6 8" id="KW-0100">Branched-chain amino acid biosynthesis</keyword>
<dbReference type="InterPro" id="IPR039557">
    <property type="entry name" value="AHAS_ACT"/>
</dbReference>
<keyword evidence="8" id="KW-0808">Transferase</keyword>
<evidence type="ECO:0000256" key="8">
    <source>
        <dbReference type="RuleBase" id="RU368092"/>
    </source>
</evidence>
<dbReference type="NCBIfam" id="TIGR00119">
    <property type="entry name" value="acolac_sm"/>
    <property type="match status" value="1"/>
</dbReference>
<evidence type="ECO:0000313" key="12">
    <source>
        <dbReference type="Proteomes" id="UP000182589"/>
    </source>
</evidence>
<name>A0A1H2QAM8_9BACL</name>
<keyword evidence="5 8" id="KW-0028">Amino-acid biosynthesis</keyword>
<dbReference type="GO" id="GO:0009097">
    <property type="term" value="P:isoleucine biosynthetic process"/>
    <property type="evidence" value="ECO:0007669"/>
    <property type="project" value="UniProtKB-UniRule"/>
</dbReference>
<dbReference type="UniPathway" id="UPA00047">
    <property type="reaction ID" value="UER00055"/>
</dbReference>
<dbReference type="UniPathway" id="UPA00049">
    <property type="reaction ID" value="UER00059"/>
</dbReference>
<dbReference type="SUPFAM" id="SSF55021">
    <property type="entry name" value="ACT-like"/>
    <property type="match status" value="2"/>
</dbReference>
<dbReference type="Pfam" id="PF22629">
    <property type="entry name" value="ACT_AHAS_ss"/>
    <property type="match status" value="1"/>
</dbReference>
<evidence type="ECO:0000256" key="3">
    <source>
        <dbReference type="ARBA" id="ARBA00006341"/>
    </source>
</evidence>
<comment type="catalytic activity">
    <reaction evidence="7 8">
        <text>2 pyruvate + H(+) = (2S)-2-acetolactate + CO2</text>
        <dbReference type="Rhea" id="RHEA:25249"/>
        <dbReference type="ChEBI" id="CHEBI:15361"/>
        <dbReference type="ChEBI" id="CHEBI:15378"/>
        <dbReference type="ChEBI" id="CHEBI:16526"/>
        <dbReference type="ChEBI" id="CHEBI:58476"/>
        <dbReference type="EC" id="2.2.1.6"/>
    </reaction>
</comment>
<evidence type="ECO:0000256" key="5">
    <source>
        <dbReference type="ARBA" id="ARBA00022605"/>
    </source>
</evidence>
<comment type="similarity">
    <text evidence="3 8">Belongs to the acetolactate synthase small subunit family.</text>
</comment>
<dbReference type="EMBL" id="BSRA01000002">
    <property type="protein sequence ID" value="GLV12721.1"/>
    <property type="molecule type" value="Genomic_DNA"/>
</dbReference>
<dbReference type="Gene3D" id="3.30.70.1150">
    <property type="entry name" value="ACT-like. Chain A, domain 2"/>
    <property type="match status" value="1"/>
</dbReference>
<dbReference type="GO" id="GO:1990610">
    <property type="term" value="F:acetolactate synthase regulator activity"/>
    <property type="evidence" value="ECO:0007669"/>
    <property type="project" value="UniProtKB-UniRule"/>
</dbReference>
<comment type="subunit">
    <text evidence="4 8">Dimer of large and small chains.</text>
</comment>
<reference evidence="12" key="2">
    <citation type="submission" date="2016-10" db="EMBL/GenBank/DDBJ databases">
        <authorList>
            <person name="Varghese N."/>
        </authorList>
    </citation>
    <scope>NUCLEOTIDE SEQUENCE [LARGE SCALE GENOMIC DNA]</scope>
    <source>
        <strain evidence="12">DSM 12489</strain>
    </source>
</reference>
<evidence type="ECO:0000256" key="6">
    <source>
        <dbReference type="ARBA" id="ARBA00023304"/>
    </source>
</evidence>
<dbReference type="PROSITE" id="PS51671">
    <property type="entry name" value="ACT"/>
    <property type="match status" value="1"/>
</dbReference>
<dbReference type="GO" id="GO:0005829">
    <property type="term" value="C:cytosol"/>
    <property type="evidence" value="ECO:0007669"/>
    <property type="project" value="TreeGrafter"/>
</dbReference>
<comment type="pathway">
    <text evidence="2 8">Amino-acid biosynthesis; L-valine biosynthesis; L-valine from pyruvate: step 1/4.</text>
</comment>
<gene>
    <name evidence="10" type="primary">ilvH</name>
    <name evidence="10" type="ORF">Heshes_04050</name>
    <name evidence="11" type="ORF">SAMN04489725_101178</name>
</gene>
<dbReference type="InterPro" id="IPR002912">
    <property type="entry name" value="ACT_dom"/>
</dbReference>
<dbReference type="GO" id="GO:0003984">
    <property type="term" value="F:acetolactate synthase activity"/>
    <property type="evidence" value="ECO:0007669"/>
    <property type="project" value="UniProtKB-UniRule"/>
</dbReference>
<dbReference type="InterPro" id="IPR004789">
    <property type="entry name" value="Acetalactate_synth_ssu"/>
</dbReference>